<keyword evidence="4 13" id="KW-0963">Cytoplasm</keyword>
<evidence type="ECO:0000256" key="13">
    <source>
        <dbReference type="HAMAP-Rule" id="MF_00041"/>
    </source>
</evidence>
<dbReference type="Pfam" id="PF09190">
    <property type="entry name" value="DALR_2"/>
    <property type="match status" value="1"/>
</dbReference>
<keyword evidence="5 13" id="KW-0436">Ligase</keyword>
<comment type="caution">
    <text evidence="15">The sequence shown here is derived from an EMBL/GenBank/DDBJ whole genome shotgun (WGS) entry which is preliminary data.</text>
</comment>
<dbReference type="Pfam" id="PF23493">
    <property type="entry name" value="CysS_C"/>
    <property type="match status" value="1"/>
</dbReference>
<feature type="binding site" evidence="13">
    <location>
        <position position="218"/>
    </location>
    <ligand>
        <name>Zn(2+)</name>
        <dbReference type="ChEBI" id="CHEBI:29105"/>
    </ligand>
</feature>
<dbReference type="SUPFAM" id="SSF47323">
    <property type="entry name" value="Anticodon-binding domain of a subclass of class I aminoacyl-tRNA synthetases"/>
    <property type="match status" value="1"/>
</dbReference>
<dbReference type="RefSeq" id="WP_207845072.1">
    <property type="nucleotide sequence ID" value="NZ_JAFVMH010000002.1"/>
</dbReference>
<evidence type="ECO:0000256" key="1">
    <source>
        <dbReference type="ARBA" id="ARBA00004496"/>
    </source>
</evidence>
<protein>
    <recommendedName>
        <fullName evidence="13">Cysteine--tRNA ligase</fullName>
        <ecNumber evidence="13">6.1.1.16</ecNumber>
    </recommendedName>
    <alternativeName>
        <fullName evidence="13">Cysteinyl-tRNA synthetase</fullName>
        <shortName evidence="13">CysRS</shortName>
    </alternativeName>
</protein>
<evidence type="ECO:0000313" key="15">
    <source>
        <dbReference type="EMBL" id="MBO1324361.1"/>
    </source>
</evidence>
<keyword evidence="7 13" id="KW-0547">Nucleotide-binding</keyword>
<dbReference type="InterPro" id="IPR015803">
    <property type="entry name" value="Cys-tRNA-ligase"/>
</dbReference>
<comment type="cofactor">
    <cofactor evidence="13">
        <name>Zn(2+)</name>
        <dbReference type="ChEBI" id="CHEBI:29105"/>
    </cofactor>
    <text evidence="13">Binds 1 zinc ion per subunit.</text>
</comment>
<dbReference type="GO" id="GO:0005829">
    <property type="term" value="C:cytosol"/>
    <property type="evidence" value="ECO:0007669"/>
    <property type="project" value="TreeGrafter"/>
</dbReference>
<comment type="subcellular location">
    <subcellularLocation>
        <location evidence="1 13">Cytoplasm</location>
    </subcellularLocation>
</comment>
<dbReference type="InterPro" id="IPR024909">
    <property type="entry name" value="Cys-tRNA/MSH_ligase"/>
</dbReference>
<keyword evidence="9 13" id="KW-0067">ATP-binding</keyword>
<feature type="short sequence motif" description="'KMSKS' region" evidence="13">
    <location>
        <begin position="276"/>
        <end position="280"/>
    </location>
</feature>
<organism evidence="15 16">
    <name type="scientific">Acetobacter garciniae</name>
    <dbReference type="NCBI Taxonomy" id="2817435"/>
    <lineage>
        <taxon>Bacteria</taxon>
        <taxon>Pseudomonadati</taxon>
        <taxon>Pseudomonadota</taxon>
        <taxon>Alphaproteobacteria</taxon>
        <taxon>Acetobacterales</taxon>
        <taxon>Acetobacteraceae</taxon>
        <taxon>Acetobacter</taxon>
    </lineage>
</organism>
<keyword evidence="8 13" id="KW-0862">Zinc</keyword>
<evidence type="ECO:0000256" key="4">
    <source>
        <dbReference type="ARBA" id="ARBA00022490"/>
    </source>
</evidence>
<keyword evidence="6 13" id="KW-0479">Metal-binding</keyword>
<dbReference type="Pfam" id="PF01406">
    <property type="entry name" value="tRNA-synt_1e"/>
    <property type="match status" value="1"/>
</dbReference>
<dbReference type="HAMAP" id="MF_00041">
    <property type="entry name" value="Cys_tRNA_synth"/>
    <property type="match status" value="1"/>
</dbReference>
<dbReference type="GO" id="GO:0005524">
    <property type="term" value="F:ATP binding"/>
    <property type="evidence" value="ECO:0007669"/>
    <property type="project" value="UniProtKB-UniRule"/>
</dbReference>
<reference evidence="15" key="1">
    <citation type="submission" date="2021-03" db="EMBL/GenBank/DDBJ databases">
        <title>The complete genome sequence of Acetobacter sp. TBRC 12339.</title>
        <authorList>
            <person name="Charoenyingcharoen P."/>
            <person name="Yukphan P."/>
        </authorList>
    </citation>
    <scope>NUCLEOTIDE SEQUENCE</scope>
    <source>
        <strain evidence="15">TBRC 12339</strain>
    </source>
</reference>
<dbReference type="EMBL" id="JAFVMH010000002">
    <property type="protein sequence ID" value="MBO1324361.1"/>
    <property type="molecule type" value="Genomic_DNA"/>
</dbReference>
<feature type="short sequence motif" description="'HIGH' region" evidence="13">
    <location>
        <begin position="40"/>
        <end position="50"/>
    </location>
</feature>
<comment type="subunit">
    <text evidence="3 13">Monomer.</text>
</comment>
<dbReference type="Gene3D" id="1.20.120.1910">
    <property type="entry name" value="Cysteine-tRNA ligase, C-terminal anti-codon recognition domain"/>
    <property type="match status" value="1"/>
</dbReference>
<dbReference type="SMART" id="SM00840">
    <property type="entry name" value="DALR_2"/>
    <property type="match status" value="1"/>
</dbReference>
<dbReference type="InterPro" id="IPR009080">
    <property type="entry name" value="tRNAsynth_Ia_anticodon-bd"/>
</dbReference>
<evidence type="ECO:0000256" key="11">
    <source>
        <dbReference type="ARBA" id="ARBA00023146"/>
    </source>
</evidence>
<dbReference type="NCBIfam" id="TIGR00435">
    <property type="entry name" value="cysS"/>
    <property type="match status" value="1"/>
</dbReference>
<dbReference type="GO" id="GO:0006423">
    <property type="term" value="P:cysteinyl-tRNA aminoacylation"/>
    <property type="evidence" value="ECO:0007669"/>
    <property type="project" value="UniProtKB-UniRule"/>
</dbReference>
<proteinExistence type="inferred from homology"/>
<feature type="domain" description="Cysteinyl-tRNA synthetase class Ia DALR" evidence="14">
    <location>
        <begin position="358"/>
        <end position="412"/>
    </location>
</feature>
<evidence type="ECO:0000313" key="16">
    <source>
        <dbReference type="Proteomes" id="UP000664073"/>
    </source>
</evidence>
<sequence>MPHELPPSPPSLVLHDSQRRATVPFEPLDPAHVKVYYCGPTVYDLAHIGNLRAMLTADVLVRLLRHLYPRVTFVRNITDVDDKITARARANNEDIAALTARTTDEFHQDLAALGVLPPDIEPRATHNIAQMQEMIARLIANGHAYEAQGHVLFSVGSFASYGALSGRNPDELEAGARVEVAPYKQAPGDFVLWKPSDADQPGWDSSWGRGRPGWHIECSAMSHRYLGDSFDIHGGGSDLLFPHHENERAQSLCCFPGGRFANYWVHNAMLLVDGEKMSKSLGNFLTIRDALAQAPAEALRLLLLGAHYRSTLNYTQAGLLEARRTLDRFYRALENCGLTGEDETAPVSADAPDQIPPGVLAALSDDLNTPLAIAELHALAGQALAGDKAAAYALRAGARLMGLLQTTPEEWFRGGVPQDDDKLIETLIAERLAARKARDFARADAVRDQLQAMGIVLEDTRDGTSWRRA</sequence>
<evidence type="ECO:0000256" key="9">
    <source>
        <dbReference type="ARBA" id="ARBA00022840"/>
    </source>
</evidence>
<dbReference type="CDD" id="cd00672">
    <property type="entry name" value="CysRS_core"/>
    <property type="match status" value="1"/>
</dbReference>
<keyword evidence="10 13" id="KW-0648">Protein biosynthesis</keyword>
<evidence type="ECO:0000256" key="8">
    <source>
        <dbReference type="ARBA" id="ARBA00022833"/>
    </source>
</evidence>
<dbReference type="FunFam" id="3.40.50.620:FF:000068">
    <property type="entry name" value="Cysteine--tRNA ligase"/>
    <property type="match status" value="1"/>
</dbReference>
<dbReference type="Gene3D" id="3.40.50.620">
    <property type="entry name" value="HUPs"/>
    <property type="match status" value="1"/>
</dbReference>
<feature type="binding site" evidence="13">
    <location>
        <position position="247"/>
    </location>
    <ligand>
        <name>Zn(2+)</name>
        <dbReference type="ChEBI" id="CHEBI:29105"/>
    </ligand>
</feature>
<keyword evidence="16" id="KW-1185">Reference proteome</keyword>
<name>A0A939HNQ0_9PROT</name>
<feature type="binding site" evidence="13">
    <location>
        <position position="279"/>
    </location>
    <ligand>
        <name>ATP</name>
        <dbReference type="ChEBI" id="CHEBI:30616"/>
    </ligand>
</feature>
<gene>
    <name evidence="13" type="primary">cysS</name>
    <name evidence="15" type="ORF">J2D77_04195</name>
</gene>
<dbReference type="SUPFAM" id="SSF52374">
    <property type="entry name" value="Nucleotidylyl transferase"/>
    <property type="match status" value="1"/>
</dbReference>
<feature type="binding site" evidence="13">
    <location>
        <position position="243"/>
    </location>
    <ligand>
        <name>Zn(2+)</name>
        <dbReference type="ChEBI" id="CHEBI:29105"/>
    </ligand>
</feature>
<dbReference type="InterPro" id="IPR032678">
    <property type="entry name" value="tRNA-synt_1_cat_dom"/>
</dbReference>
<feature type="binding site" evidence="13">
    <location>
        <position position="38"/>
    </location>
    <ligand>
        <name>Zn(2+)</name>
        <dbReference type="ChEBI" id="CHEBI:29105"/>
    </ligand>
</feature>
<dbReference type="Proteomes" id="UP000664073">
    <property type="component" value="Unassembled WGS sequence"/>
</dbReference>
<evidence type="ECO:0000256" key="12">
    <source>
        <dbReference type="ARBA" id="ARBA00047398"/>
    </source>
</evidence>
<evidence type="ECO:0000256" key="2">
    <source>
        <dbReference type="ARBA" id="ARBA00005594"/>
    </source>
</evidence>
<dbReference type="PANTHER" id="PTHR10890:SF3">
    <property type="entry name" value="CYSTEINE--TRNA LIGASE, CYTOPLASMIC"/>
    <property type="match status" value="1"/>
</dbReference>
<dbReference type="InterPro" id="IPR056411">
    <property type="entry name" value="CysS_C"/>
</dbReference>
<evidence type="ECO:0000259" key="14">
    <source>
        <dbReference type="SMART" id="SM00840"/>
    </source>
</evidence>
<accession>A0A939HNQ0</accession>
<evidence type="ECO:0000256" key="5">
    <source>
        <dbReference type="ARBA" id="ARBA00022598"/>
    </source>
</evidence>
<evidence type="ECO:0000256" key="3">
    <source>
        <dbReference type="ARBA" id="ARBA00011245"/>
    </source>
</evidence>
<evidence type="ECO:0000256" key="7">
    <source>
        <dbReference type="ARBA" id="ARBA00022741"/>
    </source>
</evidence>
<dbReference type="PRINTS" id="PR00983">
    <property type="entry name" value="TRNASYNTHCYS"/>
</dbReference>
<dbReference type="GO" id="GO:0004817">
    <property type="term" value="F:cysteine-tRNA ligase activity"/>
    <property type="evidence" value="ECO:0007669"/>
    <property type="project" value="UniProtKB-UniRule"/>
</dbReference>
<comment type="similarity">
    <text evidence="2 13">Belongs to the class-I aminoacyl-tRNA synthetase family.</text>
</comment>
<dbReference type="EC" id="6.1.1.16" evidence="13"/>
<dbReference type="PANTHER" id="PTHR10890">
    <property type="entry name" value="CYSTEINYL-TRNA SYNTHETASE"/>
    <property type="match status" value="1"/>
</dbReference>
<comment type="catalytic activity">
    <reaction evidence="12 13">
        <text>tRNA(Cys) + L-cysteine + ATP = L-cysteinyl-tRNA(Cys) + AMP + diphosphate</text>
        <dbReference type="Rhea" id="RHEA:17773"/>
        <dbReference type="Rhea" id="RHEA-COMP:9661"/>
        <dbReference type="Rhea" id="RHEA-COMP:9679"/>
        <dbReference type="ChEBI" id="CHEBI:30616"/>
        <dbReference type="ChEBI" id="CHEBI:33019"/>
        <dbReference type="ChEBI" id="CHEBI:35235"/>
        <dbReference type="ChEBI" id="CHEBI:78442"/>
        <dbReference type="ChEBI" id="CHEBI:78517"/>
        <dbReference type="ChEBI" id="CHEBI:456215"/>
        <dbReference type="EC" id="6.1.1.16"/>
    </reaction>
</comment>
<dbReference type="InterPro" id="IPR014729">
    <property type="entry name" value="Rossmann-like_a/b/a_fold"/>
</dbReference>
<keyword evidence="11 13" id="KW-0030">Aminoacyl-tRNA synthetase</keyword>
<dbReference type="AlphaFoldDB" id="A0A939HNQ0"/>
<evidence type="ECO:0000256" key="10">
    <source>
        <dbReference type="ARBA" id="ARBA00022917"/>
    </source>
</evidence>
<dbReference type="InterPro" id="IPR015273">
    <property type="entry name" value="Cys-tRNA-synt_Ia_DALR"/>
</dbReference>
<dbReference type="GO" id="GO:0008270">
    <property type="term" value="F:zinc ion binding"/>
    <property type="evidence" value="ECO:0007669"/>
    <property type="project" value="UniProtKB-UniRule"/>
</dbReference>
<evidence type="ECO:0000256" key="6">
    <source>
        <dbReference type="ARBA" id="ARBA00022723"/>
    </source>
</evidence>